<evidence type="ECO:0000313" key="2">
    <source>
        <dbReference type="EMBL" id="EWM23426.1"/>
    </source>
</evidence>
<proteinExistence type="predicted"/>
<gene>
    <name evidence="2" type="ORF">Naga_102493g1</name>
</gene>
<name>W7TSD8_9STRA</name>
<dbReference type="EMBL" id="AZIL01001673">
    <property type="protein sequence ID" value="EWM23426.1"/>
    <property type="molecule type" value="Genomic_DNA"/>
</dbReference>
<protein>
    <recommendedName>
        <fullName evidence="4">PH domain-containing protein</fullName>
    </recommendedName>
</protein>
<evidence type="ECO:0000256" key="1">
    <source>
        <dbReference type="SAM" id="MobiDB-lite"/>
    </source>
</evidence>
<dbReference type="AlphaFoldDB" id="W7TSD8"/>
<evidence type="ECO:0008006" key="4">
    <source>
        <dbReference type="Google" id="ProtNLM"/>
    </source>
</evidence>
<dbReference type="InterPro" id="IPR011993">
    <property type="entry name" value="PH-like_dom_sf"/>
</dbReference>
<dbReference type="Gene3D" id="2.30.29.30">
    <property type="entry name" value="Pleckstrin-homology domain (PH domain)/Phosphotyrosine-binding domain (PTB)"/>
    <property type="match status" value="1"/>
</dbReference>
<keyword evidence="3" id="KW-1185">Reference proteome</keyword>
<dbReference type="Proteomes" id="UP000019335">
    <property type="component" value="Chromosome 17"/>
</dbReference>
<organism evidence="2 3">
    <name type="scientific">Nannochloropsis gaditana</name>
    <dbReference type="NCBI Taxonomy" id="72520"/>
    <lineage>
        <taxon>Eukaryota</taxon>
        <taxon>Sar</taxon>
        <taxon>Stramenopiles</taxon>
        <taxon>Ochrophyta</taxon>
        <taxon>Eustigmatophyceae</taxon>
        <taxon>Eustigmatales</taxon>
        <taxon>Monodopsidaceae</taxon>
        <taxon>Nannochloropsis</taxon>
    </lineage>
</organism>
<comment type="caution">
    <text evidence="2">The sequence shown here is derived from an EMBL/GenBank/DDBJ whole genome shotgun (WGS) entry which is preliminary data.</text>
</comment>
<sequence length="101" mass="11315">MQRRVVSSIPHPPISPPLPPSLPFQERNVIDCCRVEFLRPVSSTPDTPSCAFDVQSIERTWTLCAANETDLQQWLLLLASAIDMDVAVLPDDEVSFLVKPR</sequence>
<reference evidence="2 3" key="1">
    <citation type="journal article" date="2014" name="Mol. Plant">
        <title>Chromosome Scale Genome Assembly and Transcriptome Profiling of Nannochloropsis gaditana in Nitrogen Depletion.</title>
        <authorList>
            <person name="Corteggiani Carpinelli E."/>
            <person name="Telatin A."/>
            <person name="Vitulo N."/>
            <person name="Forcato C."/>
            <person name="D'Angelo M."/>
            <person name="Schiavon R."/>
            <person name="Vezzi A."/>
            <person name="Giacometti G.M."/>
            <person name="Morosinotto T."/>
            <person name="Valle G."/>
        </authorList>
    </citation>
    <scope>NUCLEOTIDE SEQUENCE [LARGE SCALE GENOMIC DNA]</scope>
    <source>
        <strain evidence="2 3">B-31</strain>
    </source>
</reference>
<dbReference type="OrthoDB" id="413467at2759"/>
<dbReference type="SUPFAM" id="SSF50729">
    <property type="entry name" value="PH domain-like"/>
    <property type="match status" value="1"/>
</dbReference>
<evidence type="ECO:0000313" key="3">
    <source>
        <dbReference type="Proteomes" id="UP000019335"/>
    </source>
</evidence>
<feature type="compositionally biased region" description="Pro residues" evidence="1">
    <location>
        <begin position="10"/>
        <end position="20"/>
    </location>
</feature>
<feature type="region of interest" description="Disordered" evidence="1">
    <location>
        <begin position="1"/>
        <end position="20"/>
    </location>
</feature>
<accession>W7TSD8</accession>